<dbReference type="InterPro" id="IPR036866">
    <property type="entry name" value="RibonucZ/Hydroxyglut_hydro"/>
</dbReference>
<dbReference type="AlphaFoldDB" id="A0A1H1N0J4"/>
<evidence type="ECO:0000256" key="2">
    <source>
        <dbReference type="ARBA" id="ARBA00022801"/>
    </source>
</evidence>
<evidence type="ECO:0000313" key="7">
    <source>
        <dbReference type="EMBL" id="SDR92506.1"/>
    </source>
</evidence>
<dbReference type="GO" id="GO:0046983">
    <property type="term" value="F:protein dimerization activity"/>
    <property type="evidence" value="ECO:0007669"/>
    <property type="project" value="InterPro"/>
</dbReference>
<feature type="compositionally biased region" description="Basic and acidic residues" evidence="5">
    <location>
        <begin position="1"/>
        <end position="12"/>
    </location>
</feature>
<name>A0A1H1N0J4_9CELL</name>
<keyword evidence="3" id="KW-0862">Zinc</keyword>
<dbReference type="Pfam" id="PF00753">
    <property type="entry name" value="Lactamase_B"/>
    <property type="match status" value="1"/>
</dbReference>
<evidence type="ECO:0000313" key="8">
    <source>
        <dbReference type="Proteomes" id="UP000185663"/>
    </source>
</evidence>
<comment type="similarity">
    <text evidence="4">Belongs to the metallo-beta-lactamase superfamily. Type III sulfatase family.</text>
</comment>
<dbReference type="eggNOG" id="COG2015">
    <property type="taxonomic scope" value="Bacteria"/>
</dbReference>
<dbReference type="Proteomes" id="UP000185663">
    <property type="component" value="Chromosome I"/>
</dbReference>
<feature type="region of interest" description="Disordered" evidence="5">
    <location>
        <begin position="1"/>
        <end position="25"/>
    </location>
</feature>
<evidence type="ECO:0000256" key="5">
    <source>
        <dbReference type="SAM" id="MobiDB-lite"/>
    </source>
</evidence>
<dbReference type="Gene3D" id="1.25.40.880">
    <property type="entry name" value="Alkyl sulfatase, dimerisation domain"/>
    <property type="match status" value="1"/>
</dbReference>
<dbReference type="Pfam" id="PF14863">
    <property type="entry name" value="Alkyl_sulf_dimr"/>
    <property type="match status" value="1"/>
</dbReference>
<accession>A0A1H1N0J4</accession>
<evidence type="ECO:0000256" key="4">
    <source>
        <dbReference type="ARBA" id="ARBA00033751"/>
    </source>
</evidence>
<sequence>MSDHKPASRHTAEVNAALGRELPFDDTQDFEDSHRGFIAPLPNGGVIKDDDGNVVWDFNDKAQAQEGTDAPDTVNPSLWRMVQLLGIGGLFEVTEGIYQVRGADLSNITFIEVPDGVVVMDPCLSAEPARFGLDLYREHRGDRPVVGVIYTHSHTDHYGGVRGIVDEVDVVAGKVQIVAPEGFVKATLDEFVIGGNACSRRTSLQYGSLVKGGPTGTMTAGLGLGTSTGWTTLIQPTVDITETGQKLNIGGLEFEFQLAPDSEAPSEMFFYIEQYRAFCPAEDATHTQHNLYTLRGAKIRDALAWSKHIKDARLRYADKTDVMFAPHHWPSWGKDAVVKQLKLTQAMYKHLHDQTMHAANAGYTMLEAAERIQLPTSLAHEWITRGYYGTTSHNVKSIWAFYLGWYSGNPAQLWELPPEPAASRYVEFMGGADAVLEKAQRTFDEGDYRWTAQVVNHVVFDDPTNERAKALLADTYEQLGYQAEAGTWRGWFVSGAKELREGVQDLPTVDLQSADTINAMPVDMFLDYLAIRLNAEKADGNDLTVNLKVTDPEVEYAVVVEHATLDYEPGNLPDADATVTLDRPALSDLMTGTSTIAQMVDDGRVTVDGDSGAVERLAGMLDEFEFWFNIVTP</sequence>
<keyword evidence="1" id="KW-0479">Metal-binding</keyword>
<dbReference type="GO" id="GO:0018909">
    <property type="term" value="P:dodecyl sulfate metabolic process"/>
    <property type="evidence" value="ECO:0007669"/>
    <property type="project" value="InterPro"/>
</dbReference>
<dbReference type="PANTHER" id="PTHR43223">
    <property type="entry name" value="ALKYL/ARYL-SULFATASE"/>
    <property type="match status" value="1"/>
</dbReference>
<dbReference type="Gene3D" id="3.60.15.30">
    <property type="entry name" value="Metallo-beta-lactamase domain"/>
    <property type="match status" value="1"/>
</dbReference>
<dbReference type="InterPro" id="IPR001279">
    <property type="entry name" value="Metallo-B-lactamas"/>
</dbReference>
<dbReference type="InterPro" id="IPR038536">
    <property type="entry name" value="Alkyl/aryl-sulf_dimr_sf"/>
</dbReference>
<dbReference type="Gene3D" id="3.30.1050.10">
    <property type="entry name" value="SCP2 sterol-binding domain"/>
    <property type="match status" value="1"/>
</dbReference>
<keyword evidence="8" id="KW-1185">Reference proteome</keyword>
<dbReference type="GO" id="GO:0046872">
    <property type="term" value="F:metal ion binding"/>
    <property type="evidence" value="ECO:0007669"/>
    <property type="project" value="UniProtKB-KW"/>
</dbReference>
<keyword evidence="2" id="KW-0378">Hydrolase</keyword>
<dbReference type="Pfam" id="PF14864">
    <property type="entry name" value="Alkyl_sulf_C"/>
    <property type="match status" value="1"/>
</dbReference>
<organism evidence="7 8">
    <name type="scientific">Paraoerskovia marina</name>
    <dbReference type="NCBI Taxonomy" id="545619"/>
    <lineage>
        <taxon>Bacteria</taxon>
        <taxon>Bacillati</taxon>
        <taxon>Actinomycetota</taxon>
        <taxon>Actinomycetes</taxon>
        <taxon>Micrococcales</taxon>
        <taxon>Cellulomonadaceae</taxon>
        <taxon>Paraoerskovia</taxon>
    </lineage>
</organism>
<dbReference type="SMART" id="SM00849">
    <property type="entry name" value="Lactamase_B"/>
    <property type="match status" value="1"/>
</dbReference>
<gene>
    <name evidence="7" type="ORF">SAMN04489860_0398</name>
</gene>
<dbReference type="InterPro" id="IPR036527">
    <property type="entry name" value="SCP2_sterol-bd_dom_sf"/>
</dbReference>
<dbReference type="FunFam" id="1.25.40.880:FF:000001">
    <property type="entry name" value="SDS hydrolase SdsA1"/>
    <property type="match status" value="1"/>
</dbReference>
<dbReference type="GO" id="GO:0018741">
    <property type="term" value="F:linear primary-alkylsulfatase activity"/>
    <property type="evidence" value="ECO:0007669"/>
    <property type="project" value="InterPro"/>
</dbReference>
<dbReference type="EMBL" id="LT629776">
    <property type="protein sequence ID" value="SDR92506.1"/>
    <property type="molecule type" value="Genomic_DNA"/>
</dbReference>
<dbReference type="InterPro" id="IPR044097">
    <property type="entry name" value="Bds1/SdsA1_MBL-fold"/>
</dbReference>
<dbReference type="SUPFAM" id="SSF56281">
    <property type="entry name" value="Metallo-hydrolase/oxidoreductase"/>
    <property type="match status" value="1"/>
</dbReference>
<dbReference type="SUPFAM" id="SSF55718">
    <property type="entry name" value="SCP-like"/>
    <property type="match status" value="1"/>
</dbReference>
<dbReference type="PANTHER" id="PTHR43223:SF1">
    <property type="entry name" value="ALKYL_ARYL-SULFATASE BDS1"/>
    <property type="match status" value="1"/>
</dbReference>
<dbReference type="InterPro" id="IPR052195">
    <property type="entry name" value="Bact_Alkyl/Aryl-Sulfatase"/>
</dbReference>
<dbReference type="InterPro" id="IPR029229">
    <property type="entry name" value="Alkyl_sulf_C"/>
</dbReference>
<evidence type="ECO:0000256" key="3">
    <source>
        <dbReference type="ARBA" id="ARBA00022833"/>
    </source>
</evidence>
<proteinExistence type="inferred from homology"/>
<reference evidence="7 8" key="1">
    <citation type="submission" date="2016-10" db="EMBL/GenBank/DDBJ databases">
        <authorList>
            <person name="de Groot N.N."/>
        </authorList>
    </citation>
    <scope>NUCLEOTIDE SEQUENCE [LARGE SCALE GENOMIC DNA]</scope>
    <source>
        <strain evidence="7 8">DSM 22126</strain>
    </source>
</reference>
<evidence type="ECO:0000256" key="1">
    <source>
        <dbReference type="ARBA" id="ARBA00022723"/>
    </source>
</evidence>
<protein>
    <submittedName>
        <fullName evidence="7">Alkyl sulfatase BDS1, metallo-beta-lactamase superfamily</fullName>
    </submittedName>
</protein>
<dbReference type="InterPro" id="IPR029228">
    <property type="entry name" value="Alkyl_sulf_dimr"/>
</dbReference>
<feature type="domain" description="Metallo-beta-lactamase" evidence="6">
    <location>
        <begin position="105"/>
        <end position="328"/>
    </location>
</feature>
<dbReference type="RefSeq" id="WP_083371391.1">
    <property type="nucleotide sequence ID" value="NZ_LT629776.1"/>
</dbReference>
<dbReference type="OrthoDB" id="5240502at2"/>
<dbReference type="CDD" id="cd07710">
    <property type="entry name" value="arylsulfatase_Sdsa1-like_MBL-fold"/>
    <property type="match status" value="1"/>
</dbReference>
<evidence type="ECO:0000259" key="6">
    <source>
        <dbReference type="SMART" id="SM00849"/>
    </source>
</evidence>